<dbReference type="GO" id="GO:0014069">
    <property type="term" value="C:postsynaptic density"/>
    <property type="evidence" value="ECO:0007669"/>
    <property type="project" value="TreeGrafter"/>
</dbReference>
<dbReference type="Pfam" id="PF23598">
    <property type="entry name" value="LRR_14"/>
    <property type="match status" value="1"/>
</dbReference>
<dbReference type="FunFam" id="3.80.10.10:FF:000490">
    <property type="entry name" value="Leucine rich repeat containing 1"/>
    <property type="match status" value="1"/>
</dbReference>
<feature type="domain" description="Disease resistance R13L4/SHOC-2-like LRR" evidence="5">
    <location>
        <begin position="299"/>
        <end position="401"/>
    </location>
</feature>
<dbReference type="GO" id="GO:0019901">
    <property type="term" value="F:protein kinase binding"/>
    <property type="evidence" value="ECO:0007669"/>
    <property type="project" value="TreeGrafter"/>
</dbReference>
<dbReference type="GO" id="GO:0098609">
    <property type="term" value="P:cell-cell adhesion"/>
    <property type="evidence" value="ECO:0007669"/>
    <property type="project" value="TreeGrafter"/>
</dbReference>
<feature type="region of interest" description="Disordered" evidence="3">
    <location>
        <begin position="38"/>
        <end position="57"/>
    </location>
</feature>
<dbReference type="InterPro" id="IPR050614">
    <property type="entry name" value="Synaptic_Scaffolding_LAP-MAGUK"/>
</dbReference>
<keyword evidence="4" id="KW-0732">Signal</keyword>
<name>A0A670I3A8_PODMU</name>
<proteinExistence type="predicted"/>
<sequence>SGAAGKSFLLSQANVCRSCRLLLLLLLLRDLLRRGEGEGGLEGGGWQTSEGDVPGEPASAARVAKGRVWSRPPPRSSPCALARSLRAKEASLARAPGAGTGRRAGQGAAGRLRRCPEWPREPRAACRGLGCGRQAEGCRRRRRLCCYVSLHPAVAVQPSCGDYRQAPLLAGRRARGNLPLQPQPRRAPARRQPAPRAAEDIPEIPESISFCKSLQVADFSGNPLTRLPESFPELQNLTCLSVNDISLQALPDNIGNLYNLASLELRENLLTYLPESVAQLQRLEELDLGNNELYNLPETIGALYNLKDLWLDGNQLAELPQEIGSLKNLLCLDISENKLEKLPEEISGLLSLTDLLISQNLLEVLPDGVGKLKNLSILKVDQNRLVQLTEAVGDCESLTELVLTENQLLTLPKSIGRLKKLNVLNADRNKLVSLPKEIGGCCSLNVFSVRDNRLSRIPPEISQATELHVLDVAGNRLLHLPMSLTSLKLKALWLSDNQSQPLLTFQTDTDPEVGEKILTCVLLPQMPSEPGCQDNLPRCGALESLVNEMSDETWNERAVNRVSAIRFLEDEKDEEDNEMRTLLRRATPHPGELKNMKVKVENLRNDMNAAKGLDSNKNEDSVKWLPKSPKLHGSHNWNSQGSRWGSLKGKENVQGCSLYKFNSSNEKWKEGRISPEQEAEELEDPDEDEPISKFSGSLFDSGDNLRDQRNARVTFQQERQKVATKSKPFPVANSKPQVPVAAANSFPTDGNRFSKESKEQIPGAADTTQPPLKITITVCSQMGSLGISIAGGKGSSSCKENDEGILIAHVSKDGPLDLAGVQSEDKVAEDALISEPSTPDSGPVEMPSKSGPFQTVNHVITIPRIILTRPSTSDEDTDQLAQDPDDFEPEETDNSDGHLYSDCLNNAFYPP</sequence>
<feature type="region of interest" description="Disordered" evidence="3">
    <location>
        <begin position="610"/>
        <end position="648"/>
    </location>
</feature>
<dbReference type="OMA" id="KESFHCG"/>
<dbReference type="GO" id="GO:0016323">
    <property type="term" value="C:basolateral plasma membrane"/>
    <property type="evidence" value="ECO:0007669"/>
    <property type="project" value="TreeGrafter"/>
</dbReference>
<feature type="region of interest" description="Disordered" evidence="3">
    <location>
        <begin position="834"/>
        <end position="853"/>
    </location>
</feature>
<feature type="region of interest" description="Disordered" evidence="3">
    <location>
        <begin position="172"/>
        <end position="197"/>
    </location>
</feature>
<evidence type="ECO:0000256" key="3">
    <source>
        <dbReference type="SAM" id="MobiDB-lite"/>
    </source>
</evidence>
<accession>A0A670I3A8</accession>
<protein>
    <submittedName>
        <fullName evidence="6">Leucine rich repeat containing 1</fullName>
    </submittedName>
</protein>
<dbReference type="InterPro" id="IPR001611">
    <property type="entry name" value="Leu-rich_rpt"/>
</dbReference>
<dbReference type="GO" id="GO:0045197">
    <property type="term" value="P:establishment or maintenance of epithelial cell apical/basal polarity"/>
    <property type="evidence" value="ECO:0007669"/>
    <property type="project" value="TreeGrafter"/>
</dbReference>
<keyword evidence="7" id="KW-1185">Reference proteome</keyword>
<dbReference type="GeneTree" id="ENSGT00940000154025"/>
<feature type="compositionally biased region" description="Acidic residues" evidence="3">
    <location>
        <begin position="873"/>
        <end position="894"/>
    </location>
</feature>
<feature type="compositionally biased region" description="Low complexity" evidence="3">
    <location>
        <begin position="183"/>
        <end position="196"/>
    </location>
</feature>
<dbReference type="GO" id="GO:0098887">
    <property type="term" value="P:neurotransmitter receptor transport, endosome to postsynaptic membrane"/>
    <property type="evidence" value="ECO:0007669"/>
    <property type="project" value="TreeGrafter"/>
</dbReference>
<feature type="signal peptide" evidence="4">
    <location>
        <begin position="1"/>
        <end position="37"/>
    </location>
</feature>
<dbReference type="InterPro" id="IPR036034">
    <property type="entry name" value="PDZ_sf"/>
</dbReference>
<dbReference type="GO" id="GO:0045211">
    <property type="term" value="C:postsynaptic membrane"/>
    <property type="evidence" value="ECO:0007669"/>
    <property type="project" value="TreeGrafter"/>
</dbReference>
<dbReference type="GO" id="GO:0098968">
    <property type="term" value="P:neurotransmitter receptor transport postsynaptic membrane to endosome"/>
    <property type="evidence" value="ECO:0007669"/>
    <property type="project" value="TreeGrafter"/>
</dbReference>
<dbReference type="PANTHER" id="PTHR23119">
    <property type="entry name" value="DISCS LARGE"/>
    <property type="match status" value="1"/>
</dbReference>
<evidence type="ECO:0000256" key="2">
    <source>
        <dbReference type="ARBA" id="ARBA00022737"/>
    </source>
</evidence>
<dbReference type="SUPFAM" id="SSF50156">
    <property type="entry name" value="PDZ domain-like"/>
    <property type="match status" value="1"/>
</dbReference>
<evidence type="ECO:0000256" key="4">
    <source>
        <dbReference type="SAM" id="SignalP"/>
    </source>
</evidence>
<dbReference type="Gene3D" id="3.80.10.10">
    <property type="entry name" value="Ribonuclease Inhibitor"/>
    <property type="match status" value="1"/>
</dbReference>
<reference evidence="6" key="3">
    <citation type="submission" date="2025-09" db="UniProtKB">
        <authorList>
            <consortium name="Ensembl"/>
        </authorList>
    </citation>
    <scope>IDENTIFICATION</scope>
</reference>
<feature type="compositionally biased region" description="Acidic residues" evidence="3">
    <location>
        <begin position="677"/>
        <end position="689"/>
    </location>
</feature>
<reference evidence="6 7" key="1">
    <citation type="journal article" date="2019" name="Proc. Natl. Acad. Sci. U.S.A.">
        <title>Regulatory changes in pterin and carotenoid genes underlie balanced color polymorphisms in the wall lizard.</title>
        <authorList>
            <person name="Andrade P."/>
            <person name="Pinho C."/>
            <person name="Perez I de Lanuza G."/>
            <person name="Afonso S."/>
            <person name="Brejcha J."/>
            <person name="Rubin C.J."/>
            <person name="Wallerman O."/>
            <person name="Pereira P."/>
            <person name="Sabatino S.J."/>
            <person name="Bellati A."/>
            <person name="Pellitteri-Rosa D."/>
            <person name="Bosakova Z."/>
            <person name="Bunikis I."/>
            <person name="Carretero M.A."/>
            <person name="Feiner N."/>
            <person name="Marsik P."/>
            <person name="Pauperio F."/>
            <person name="Salvi D."/>
            <person name="Soler L."/>
            <person name="While G.M."/>
            <person name="Uller T."/>
            <person name="Font E."/>
            <person name="Andersson L."/>
            <person name="Carneiro M."/>
        </authorList>
    </citation>
    <scope>NUCLEOTIDE SEQUENCE</scope>
</reference>
<dbReference type="InterPro" id="IPR032675">
    <property type="entry name" value="LRR_dom_sf"/>
</dbReference>
<reference evidence="6" key="2">
    <citation type="submission" date="2025-08" db="UniProtKB">
        <authorList>
            <consortium name="Ensembl"/>
        </authorList>
    </citation>
    <scope>IDENTIFICATION</scope>
</reference>
<dbReference type="GO" id="GO:0043113">
    <property type="term" value="P:receptor clustering"/>
    <property type="evidence" value="ECO:0007669"/>
    <property type="project" value="TreeGrafter"/>
</dbReference>
<keyword evidence="2" id="KW-0677">Repeat</keyword>
<dbReference type="Ensembl" id="ENSPMRT00000006763.1">
    <property type="protein sequence ID" value="ENSPMRP00000006344.1"/>
    <property type="gene ID" value="ENSPMRG00000004301.1"/>
</dbReference>
<keyword evidence="1" id="KW-0433">Leucine-rich repeat</keyword>
<dbReference type="InterPro" id="IPR055414">
    <property type="entry name" value="LRR_R13L4/SHOC2-like"/>
</dbReference>
<dbReference type="SMART" id="SM00369">
    <property type="entry name" value="LRR_TYP"/>
    <property type="match status" value="9"/>
</dbReference>
<gene>
    <name evidence="6" type="primary">LRRC1</name>
</gene>
<dbReference type="FunFam" id="3.80.10.10:FF:000346">
    <property type="entry name" value="Leucine rich repeat containing 1"/>
    <property type="match status" value="1"/>
</dbReference>
<dbReference type="PROSITE" id="PS51450">
    <property type="entry name" value="LRR"/>
    <property type="match status" value="2"/>
</dbReference>
<dbReference type="GO" id="GO:0005912">
    <property type="term" value="C:adherens junction"/>
    <property type="evidence" value="ECO:0007669"/>
    <property type="project" value="TreeGrafter"/>
</dbReference>
<dbReference type="Gene3D" id="2.30.42.10">
    <property type="match status" value="1"/>
</dbReference>
<organism evidence="6 7">
    <name type="scientific">Podarcis muralis</name>
    <name type="common">Wall lizard</name>
    <name type="synonym">Lacerta muralis</name>
    <dbReference type="NCBI Taxonomy" id="64176"/>
    <lineage>
        <taxon>Eukaryota</taxon>
        <taxon>Metazoa</taxon>
        <taxon>Chordata</taxon>
        <taxon>Craniata</taxon>
        <taxon>Vertebrata</taxon>
        <taxon>Euteleostomi</taxon>
        <taxon>Lepidosauria</taxon>
        <taxon>Squamata</taxon>
        <taxon>Bifurcata</taxon>
        <taxon>Unidentata</taxon>
        <taxon>Episquamata</taxon>
        <taxon>Laterata</taxon>
        <taxon>Lacertibaenia</taxon>
        <taxon>Lacertidae</taxon>
        <taxon>Podarcis</taxon>
    </lineage>
</organism>
<evidence type="ECO:0000313" key="7">
    <source>
        <dbReference type="Proteomes" id="UP000472272"/>
    </source>
</evidence>
<dbReference type="SMART" id="SM00364">
    <property type="entry name" value="LRR_BAC"/>
    <property type="match status" value="10"/>
</dbReference>
<dbReference type="Proteomes" id="UP000472272">
    <property type="component" value="Chromosome 3"/>
</dbReference>
<dbReference type="AlphaFoldDB" id="A0A670I3A8"/>
<dbReference type="PANTHER" id="PTHR23119:SF58">
    <property type="entry name" value="LEUCINE RICH REPEAT CONTAINING 1"/>
    <property type="match status" value="1"/>
</dbReference>
<feature type="chain" id="PRO_5025508832" evidence="4">
    <location>
        <begin position="38"/>
        <end position="911"/>
    </location>
</feature>
<dbReference type="InterPro" id="IPR003591">
    <property type="entry name" value="Leu-rich_rpt_typical-subtyp"/>
</dbReference>
<feature type="region of interest" description="Disordered" evidence="3">
    <location>
        <begin position="867"/>
        <end position="911"/>
    </location>
</feature>
<feature type="region of interest" description="Disordered" evidence="3">
    <location>
        <begin position="667"/>
        <end position="705"/>
    </location>
</feature>
<evidence type="ECO:0000313" key="6">
    <source>
        <dbReference type="Ensembl" id="ENSPMRP00000006344.1"/>
    </source>
</evidence>
<dbReference type="SUPFAM" id="SSF52058">
    <property type="entry name" value="L domain-like"/>
    <property type="match status" value="1"/>
</dbReference>
<evidence type="ECO:0000259" key="5">
    <source>
        <dbReference type="Pfam" id="PF23598"/>
    </source>
</evidence>
<evidence type="ECO:0000256" key="1">
    <source>
        <dbReference type="ARBA" id="ARBA00022614"/>
    </source>
</evidence>